<keyword evidence="1" id="KW-0949">S-adenosyl-L-methionine</keyword>
<evidence type="ECO:0000256" key="1">
    <source>
        <dbReference type="ARBA" id="ARBA00022691"/>
    </source>
</evidence>
<dbReference type="AlphaFoldDB" id="A0AAV3W2Q7"/>
<dbReference type="NCBIfam" id="TIGR03977">
    <property type="entry name" value="rSAM_pair_HxsC"/>
    <property type="match status" value="1"/>
</dbReference>
<dbReference type="Gene3D" id="3.20.20.70">
    <property type="entry name" value="Aldolase class I"/>
    <property type="match status" value="1"/>
</dbReference>
<keyword evidence="7" id="KW-1185">Reference proteome</keyword>
<evidence type="ECO:0000256" key="3">
    <source>
        <dbReference type="ARBA" id="ARBA00023004"/>
    </source>
</evidence>
<dbReference type="CDD" id="cd01335">
    <property type="entry name" value="Radical_SAM"/>
    <property type="match status" value="1"/>
</dbReference>
<feature type="domain" description="Radical SAM core" evidence="5">
    <location>
        <begin position="87"/>
        <end position="318"/>
    </location>
</feature>
<comment type="caution">
    <text evidence="6">The sequence shown here is derived from an EMBL/GenBank/DDBJ whole genome shotgun (WGS) entry which is preliminary data.</text>
</comment>
<proteinExistence type="predicted"/>
<dbReference type="InterPro" id="IPR050377">
    <property type="entry name" value="Radical_SAM_PqqE_MftC-like"/>
</dbReference>
<dbReference type="PANTHER" id="PTHR11228:SF7">
    <property type="entry name" value="PQQA PEPTIDE CYCLASE"/>
    <property type="match status" value="1"/>
</dbReference>
<dbReference type="GO" id="GO:0046872">
    <property type="term" value="F:metal ion binding"/>
    <property type="evidence" value="ECO:0007669"/>
    <property type="project" value="UniProtKB-KW"/>
</dbReference>
<accession>A0AAV3W2Q7</accession>
<dbReference type="InterPro" id="IPR024032">
    <property type="entry name" value="rSAM_paired_HxsC"/>
</dbReference>
<protein>
    <recommendedName>
        <fullName evidence="5">Radical SAM core domain-containing protein</fullName>
    </recommendedName>
</protein>
<dbReference type="InterPro" id="IPR007197">
    <property type="entry name" value="rSAM"/>
</dbReference>
<reference evidence="6 7" key="1">
    <citation type="submission" date="2019-06" db="EMBL/GenBank/DDBJ databases">
        <title>Draft genome sequence of Clostridium diolis DSM 15410.</title>
        <authorList>
            <person name="Kobayashi H."/>
            <person name="Tanizawa Y."/>
            <person name="Tohno M."/>
        </authorList>
    </citation>
    <scope>NUCLEOTIDE SEQUENCE [LARGE SCALE GENOMIC DNA]</scope>
    <source>
        <strain evidence="6 7">DSM 15410</strain>
    </source>
</reference>
<gene>
    <name evidence="6" type="ORF">CDIOL_21770</name>
</gene>
<name>A0AAV3W2Q7_9CLOT</name>
<dbReference type="SUPFAM" id="SSF102114">
    <property type="entry name" value="Radical SAM enzymes"/>
    <property type="match status" value="1"/>
</dbReference>
<dbReference type="PROSITE" id="PS51918">
    <property type="entry name" value="RADICAL_SAM"/>
    <property type="match status" value="1"/>
</dbReference>
<evidence type="ECO:0000259" key="5">
    <source>
        <dbReference type="PROSITE" id="PS51918"/>
    </source>
</evidence>
<dbReference type="InterPro" id="IPR013785">
    <property type="entry name" value="Aldolase_TIM"/>
</dbReference>
<dbReference type="Proteomes" id="UP000325212">
    <property type="component" value="Unassembled WGS sequence"/>
</dbReference>
<dbReference type="PANTHER" id="PTHR11228">
    <property type="entry name" value="RADICAL SAM DOMAIN PROTEIN"/>
    <property type="match status" value="1"/>
</dbReference>
<dbReference type="SFLD" id="SFLDG01067">
    <property type="entry name" value="SPASM/twitch_domain_containing"/>
    <property type="match status" value="1"/>
</dbReference>
<sequence>MELIGKITYDNTNLKENSILVIKDNDYEAFKEGFLGYIFEGKLLPEKLKSYLEKKKIYFIFGININRLESGDIVNLNSDKNSLKVLYKGNSTEQIILTTNQCNNNCIMCPDADGIRKTRHNADIDALIAAIKLMDSSTKFICITGGEPTLLKQDLFDILDTCTNSFNNAEFIMLTNGRTFHYENYTREFIKHSPNNMIIGIPLHSHRKEIHDDITRANGSYVQTVSGMKNLLKHKQLVEIRVVINKLNYLDLVNIAEMISTEFPNCHRVNFMAMEILGNAYMNLDEVWVDFEDFKEQLEKACMILLSKGIRSYIYNIPLCYIDKKFWSISKRSITEYKVRYGEECEGCKVKEKCGGFFFSTKKFKKLKGIGIV</sequence>
<dbReference type="SFLD" id="SFLDS00029">
    <property type="entry name" value="Radical_SAM"/>
    <property type="match status" value="1"/>
</dbReference>
<keyword evidence="4" id="KW-0411">Iron-sulfur</keyword>
<evidence type="ECO:0000313" key="7">
    <source>
        <dbReference type="Proteomes" id="UP000325212"/>
    </source>
</evidence>
<evidence type="ECO:0000256" key="2">
    <source>
        <dbReference type="ARBA" id="ARBA00022723"/>
    </source>
</evidence>
<organism evidence="6 7">
    <name type="scientific">Clostridium diolis</name>
    <dbReference type="NCBI Taxonomy" id="223919"/>
    <lineage>
        <taxon>Bacteria</taxon>
        <taxon>Bacillati</taxon>
        <taxon>Bacillota</taxon>
        <taxon>Clostridia</taxon>
        <taxon>Eubacteriales</taxon>
        <taxon>Clostridiaceae</taxon>
        <taxon>Clostridium</taxon>
    </lineage>
</organism>
<dbReference type="SFLD" id="SFLDG01103">
    <property type="entry name" value="Uncharacterised_Radical_SAM_Su"/>
    <property type="match status" value="1"/>
</dbReference>
<evidence type="ECO:0000256" key="4">
    <source>
        <dbReference type="ARBA" id="ARBA00023014"/>
    </source>
</evidence>
<evidence type="ECO:0000313" key="6">
    <source>
        <dbReference type="EMBL" id="GEA31254.1"/>
    </source>
</evidence>
<keyword evidence="3" id="KW-0408">Iron</keyword>
<dbReference type="GO" id="GO:0051536">
    <property type="term" value="F:iron-sulfur cluster binding"/>
    <property type="evidence" value="ECO:0007669"/>
    <property type="project" value="UniProtKB-KW"/>
</dbReference>
<dbReference type="Pfam" id="PF04055">
    <property type="entry name" value="Radical_SAM"/>
    <property type="match status" value="1"/>
</dbReference>
<keyword evidence="2" id="KW-0479">Metal-binding</keyword>
<dbReference type="GO" id="GO:0003824">
    <property type="term" value="F:catalytic activity"/>
    <property type="evidence" value="ECO:0007669"/>
    <property type="project" value="InterPro"/>
</dbReference>
<dbReference type="EMBL" id="BJLA01000006">
    <property type="protein sequence ID" value="GEA31254.1"/>
    <property type="molecule type" value="Genomic_DNA"/>
</dbReference>
<dbReference type="InterPro" id="IPR058240">
    <property type="entry name" value="rSAM_sf"/>
</dbReference>
<dbReference type="RefSeq" id="WP_051144763.1">
    <property type="nucleotide sequence ID" value="NZ_BJLA01000006.1"/>
</dbReference>